<sequence>MTLDDWLNRTATKEEAFAALIGTSQATVNRYRHGRRVPRPAVMARIAAATGGQVTANDFHGLGDGQGPG</sequence>
<dbReference type="Proteomes" id="UP000225379">
    <property type="component" value="Unassembled WGS sequence"/>
</dbReference>
<dbReference type="InterPro" id="IPR001387">
    <property type="entry name" value="Cro/C1-type_HTH"/>
</dbReference>
<dbReference type="SUPFAM" id="SSF47413">
    <property type="entry name" value="lambda repressor-like DNA-binding domains"/>
    <property type="match status" value="1"/>
</dbReference>
<dbReference type="GO" id="GO:0003677">
    <property type="term" value="F:DNA binding"/>
    <property type="evidence" value="ECO:0007669"/>
    <property type="project" value="InterPro"/>
</dbReference>
<dbReference type="OrthoDB" id="7605634at2"/>
<comment type="caution">
    <text evidence="2">The sequence shown here is derived from an EMBL/GenBank/DDBJ whole genome shotgun (WGS) entry which is preliminary data.</text>
</comment>
<dbReference type="AlphaFoldDB" id="A0A2B8B5X5"/>
<dbReference type="InterPro" id="IPR010982">
    <property type="entry name" value="Lambda_DNA-bd_dom_sf"/>
</dbReference>
<organism evidence="2 3">
    <name type="scientific">Azospirillum palustre</name>
    <dbReference type="NCBI Taxonomy" id="2044885"/>
    <lineage>
        <taxon>Bacteria</taxon>
        <taxon>Pseudomonadati</taxon>
        <taxon>Pseudomonadota</taxon>
        <taxon>Alphaproteobacteria</taxon>
        <taxon>Rhodospirillales</taxon>
        <taxon>Azospirillaceae</taxon>
        <taxon>Azospirillum</taxon>
    </lineage>
</organism>
<evidence type="ECO:0000259" key="1">
    <source>
        <dbReference type="PROSITE" id="PS50943"/>
    </source>
</evidence>
<dbReference type="CDD" id="cd00093">
    <property type="entry name" value="HTH_XRE"/>
    <property type="match status" value="1"/>
</dbReference>
<feature type="domain" description="HTH cro/C1-type" evidence="1">
    <location>
        <begin position="15"/>
        <end position="59"/>
    </location>
</feature>
<dbReference type="Pfam" id="PF01381">
    <property type="entry name" value="HTH_3"/>
    <property type="match status" value="1"/>
</dbReference>
<dbReference type="PROSITE" id="PS50943">
    <property type="entry name" value="HTH_CROC1"/>
    <property type="match status" value="1"/>
</dbReference>
<keyword evidence="3" id="KW-1185">Reference proteome</keyword>
<gene>
    <name evidence="2" type="ORF">CRT60_25230</name>
</gene>
<accession>A0A2B8B5X5</accession>
<dbReference type="EMBL" id="PDKW01000043">
    <property type="protein sequence ID" value="PGH53210.1"/>
    <property type="molecule type" value="Genomic_DNA"/>
</dbReference>
<evidence type="ECO:0000313" key="3">
    <source>
        <dbReference type="Proteomes" id="UP000225379"/>
    </source>
</evidence>
<name>A0A2B8B5X5_9PROT</name>
<protein>
    <submittedName>
        <fullName evidence="2">Transcriptional regulator</fullName>
    </submittedName>
</protein>
<reference evidence="3" key="1">
    <citation type="submission" date="2017-10" db="EMBL/GenBank/DDBJ databases">
        <authorList>
            <person name="Kravchenko I.K."/>
            <person name="Grouzdev D.S."/>
        </authorList>
    </citation>
    <scope>NUCLEOTIDE SEQUENCE [LARGE SCALE GENOMIC DNA]</scope>
    <source>
        <strain evidence="3">B2</strain>
    </source>
</reference>
<dbReference type="RefSeq" id="WP_098739297.1">
    <property type="nucleotide sequence ID" value="NZ_PDKW01000043.1"/>
</dbReference>
<dbReference type="Gene3D" id="1.10.260.40">
    <property type="entry name" value="lambda repressor-like DNA-binding domains"/>
    <property type="match status" value="1"/>
</dbReference>
<evidence type="ECO:0000313" key="2">
    <source>
        <dbReference type="EMBL" id="PGH53210.1"/>
    </source>
</evidence>
<proteinExistence type="predicted"/>